<proteinExistence type="predicted"/>
<keyword evidence="2" id="KW-1185">Reference proteome</keyword>
<evidence type="ECO:0000313" key="1">
    <source>
        <dbReference type="EMBL" id="MFB9993656.1"/>
    </source>
</evidence>
<dbReference type="EMBL" id="JBHLYR010000052">
    <property type="protein sequence ID" value="MFB9993656.1"/>
    <property type="molecule type" value="Genomic_DNA"/>
</dbReference>
<dbReference type="RefSeq" id="WP_380012920.1">
    <property type="nucleotide sequence ID" value="NZ_JBHLYR010000052.1"/>
</dbReference>
<evidence type="ECO:0000313" key="2">
    <source>
        <dbReference type="Proteomes" id="UP001589733"/>
    </source>
</evidence>
<reference evidence="1 2" key="1">
    <citation type="submission" date="2024-09" db="EMBL/GenBank/DDBJ databases">
        <authorList>
            <person name="Sun Q."/>
            <person name="Mori K."/>
        </authorList>
    </citation>
    <scope>NUCLEOTIDE SEQUENCE [LARGE SCALE GENOMIC DNA]</scope>
    <source>
        <strain evidence="1 2">JCM 13503</strain>
    </source>
</reference>
<comment type="caution">
    <text evidence="1">The sequence shown here is derived from an EMBL/GenBank/DDBJ whole genome shotgun (WGS) entry which is preliminary data.</text>
</comment>
<organism evidence="1 2">
    <name type="scientific">Deinococcus oregonensis</name>
    <dbReference type="NCBI Taxonomy" id="1805970"/>
    <lineage>
        <taxon>Bacteria</taxon>
        <taxon>Thermotogati</taxon>
        <taxon>Deinococcota</taxon>
        <taxon>Deinococci</taxon>
        <taxon>Deinococcales</taxon>
        <taxon>Deinococcaceae</taxon>
        <taxon>Deinococcus</taxon>
    </lineage>
</organism>
<dbReference type="Proteomes" id="UP001589733">
    <property type="component" value="Unassembled WGS sequence"/>
</dbReference>
<protein>
    <submittedName>
        <fullName evidence="1">Uncharacterized protein</fullName>
    </submittedName>
</protein>
<name>A0ABV6B429_9DEIO</name>
<accession>A0ABV6B429</accession>
<sequence>MTNPMIWRLSLDCISVSEIRRWPERSGPHYPHRLLLNTRGQACAAVVLSEFVNASWLQDPDLQFLPDLLNLAPNGGGVNLREEGTVVRHGERVHIYPMSAQTPGADASYAELCEVVRLNLLYLHLRRFWIDEPLAQTRRVRGLPYYESGRGFRVRQS</sequence>
<gene>
    <name evidence="1" type="ORF">ACFFLM_16965</name>
</gene>